<organism evidence="1 2">
    <name type="scientific">Klebsiella pneumoniae</name>
    <dbReference type="NCBI Taxonomy" id="573"/>
    <lineage>
        <taxon>Bacteria</taxon>
        <taxon>Pseudomonadati</taxon>
        <taxon>Pseudomonadota</taxon>
        <taxon>Gammaproteobacteria</taxon>
        <taxon>Enterobacterales</taxon>
        <taxon>Enterobacteriaceae</taxon>
        <taxon>Klebsiella/Raoultella group</taxon>
        <taxon>Klebsiella</taxon>
        <taxon>Klebsiella pneumoniae complex</taxon>
    </lineage>
</organism>
<proteinExistence type="predicted"/>
<dbReference type="Gene3D" id="3.40.50.1970">
    <property type="match status" value="1"/>
</dbReference>
<comment type="caution">
    <text evidence="1">The sequence shown here is derived from an EMBL/GenBank/DDBJ whole genome shotgun (WGS) entry which is preliminary data.</text>
</comment>
<gene>
    <name evidence="1" type="ORF">KPZU09_43190</name>
</gene>
<reference evidence="1" key="1">
    <citation type="submission" date="2020-10" db="EMBL/GenBank/DDBJ databases">
        <title>Genome Sequence of ESBL Producing Zambian Clinical Strains.</title>
        <authorList>
            <person name="Shawa M."/>
            <person name="Furuta Y."/>
            <person name="Simbotwe M."/>
            <person name="Mulenga E."/>
            <person name="Mubanga M."/>
            <person name="Mulenga G."/>
            <person name="Kaile C."/>
            <person name="Zorigt T."/>
            <person name="Hang'ombe B."/>
            <person name="Higashi H."/>
        </authorList>
    </citation>
    <scope>NUCLEOTIDE SEQUENCE</scope>
    <source>
        <strain evidence="1">Zam_UTH_09</strain>
    </source>
</reference>
<dbReference type="AlphaFoldDB" id="A0A919LTB2"/>
<accession>A0A919LTB2</accession>
<dbReference type="Proteomes" id="UP000655094">
    <property type="component" value="Unassembled WGS sequence"/>
</dbReference>
<sequence length="78" mass="8454">MSEFLLKPRICFGQDALSVLNELSARSVLLVTDKAMVKFGLAERVTALLRQRGIAADVGRRGGGSGYRHRGARHEADG</sequence>
<evidence type="ECO:0000313" key="2">
    <source>
        <dbReference type="Proteomes" id="UP000655094"/>
    </source>
</evidence>
<evidence type="ECO:0008006" key="3">
    <source>
        <dbReference type="Google" id="ProtNLM"/>
    </source>
</evidence>
<name>A0A919LTB2_KLEPN</name>
<dbReference type="EMBL" id="BNFF01000001">
    <property type="protein sequence ID" value="GHK54583.1"/>
    <property type="molecule type" value="Genomic_DNA"/>
</dbReference>
<dbReference type="SUPFAM" id="SSF56796">
    <property type="entry name" value="Dehydroquinate synthase-like"/>
    <property type="match status" value="1"/>
</dbReference>
<evidence type="ECO:0000313" key="1">
    <source>
        <dbReference type="EMBL" id="GHK54583.1"/>
    </source>
</evidence>
<protein>
    <recommendedName>
        <fullName evidence="3">Alcohol dehydrogenase</fullName>
    </recommendedName>
</protein>